<feature type="compositionally biased region" description="Basic and acidic residues" evidence="4">
    <location>
        <begin position="155"/>
        <end position="178"/>
    </location>
</feature>
<dbReference type="EMBL" id="GDQN01010273">
    <property type="protein sequence ID" value="JAT80781.1"/>
    <property type="molecule type" value="Transcribed_RNA"/>
</dbReference>
<evidence type="ECO:0000256" key="3">
    <source>
        <dbReference type="ARBA" id="ARBA00023054"/>
    </source>
</evidence>
<feature type="compositionally biased region" description="Basic and acidic residues" evidence="4">
    <location>
        <begin position="185"/>
        <end position="212"/>
    </location>
</feature>
<evidence type="ECO:0000256" key="1">
    <source>
        <dbReference type="ARBA" id="ARBA00006461"/>
    </source>
</evidence>
<dbReference type="GO" id="GO:0006334">
    <property type="term" value="P:nucleosome assembly"/>
    <property type="evidence" value="ECO:0007669"/>
    <property type="project" value="TreeGrafter"/>
</dbReference>
<reference evidence="6" key="1">
    <citation type="submission" date="2015-09" db="EMBL/GenBank/DDBJ databases">
        <title>De novo assembly of Pectinophora gossypiella (Pink Bollworm) gut transcriptome.</title>
        <authorList>
            <person name="Tassone E.E."/>
        </authorList>
    </citation>
    <scope>NUCLEOTIDE SEQUENCE</scope>
</reference>
<feature type="compositionally biased region" description="Basic and acidic residues" evidence="4">
    <location>
        <begin position="248"/>
        <end position="312"/>
    </location>
</feature>
<evidence type="ECO:0000313" key="6">
    <source>
        <dbReference type="EMBL" id="JAT80781.1"/>
    </source>
</evidence>
<dbReference type="PANTHER" id="PTHR22691:SF8">
    <property type="entry name" value="PROTEIN SPT2 HOMOLOG"/>
    <property type="match status" value="1"/>
</dbReference>
<organism evidence="6">
    <name type="scientific">Pectinophora gossypiella</name>
    <name type="common">Cotton pink bollworm</name>
    <name type="synonym">Depressaria gossypiella</name>
    <dbReference type="NCBI Taxonomy" id="13191"/>
    <lineage>
        <taxon>Eukaryota</taxon>
        <taxon>Metazoa</taxon>
        <taxon>Ecdysozoa</taxon>
        <taxon>Arthropoda</taxon>
        <taxon>Hexapoda</taxon>
        <taxon>Insecta</taxon>
        <taxon>Pterygota</taxon>
        <taxon>Neoptera</taxon>
        <taxon>Endopterygota</taxon>
        <taxon>Lepidoptera</taxon>
        <taxon>Glossata</taxon>
        <taxon>Ditrysia</taxon>
        <taxon>Gelechioidea</taxon>
        <taxon>Gelechiidae</taxon>
        <taxon>Apatetrinae</taxon>
        <taxon>Pectinophora</taxon>
    </lineage>
</organism>
<dbReference type="GO" id="GO:0042393">
    <property type="term" value="F:histone binding"/>
    <property type="evidence" value="ECO:0007669"/>
    <property type="project" value="TreeGrafter"/>
</dbReference>
<feature type="domain" description="SPT2 homolog N-terminal" evidence="5">
    <location>
        <begin position="1"/>
        <end position="90"/>
    </location>
</feature>
<feature type="region of interest" description="Disordered" evidence="4">
    <location>
        <begin position="102"/>
        <end position="127"/>
    </location>
</feature>
<dbReference type="InterPro" id="IPR013256">
    <property type="entry name" value="Chromatin_SPT2"/>
</dbReference>
<feature type="compositionally biased region" description="Basic and acidic residues" evidence="4">
    <location>
        <begin position="462"/>
        <end position="472"/>
    </location>
</feature>
<accession>A0A1E1W1L3</accession>
<dbReference type="PANTHER" id="PTHR22691">
    <property type="entry name" value="YEAST SPT2-RELATED"/>
    <property type="match status" value="1"/>
</dbReference>
<dbReference type="Pfam" id="PF22878">
    <property type="entry name" value="SPT2_N"/>
    <property type="match status" value="1"/>
</dbReference>
<feature type="region of interest" description="Disordered" evidence="4">
    <location>
        <begin position="1"/>
        <end position="42"/>
    </location>
</feature>
<sequence length="687" mass="80379">MEFRETLLAAQKNQQQKSSESTYYKAKFDPPKKEQRQRDKLSANIQKFLAKKDEEEKQKKLEAQRKREELLAMRDPKALRKIQKTLKVIKSANKSVLADAVDHDHTAVTRAGPDQPDQDDYGYESQEAAALYEKMMQKYSKIPDEPKFPVQNKTVKKDLNGTIERVKHALQHEDDPVPHKRRRRTGDDRELSPPTKYEPERERKKDEKPEKPKFRKPVPPPMDFNQLLKLAEQKKCEPIDIGGAAKKPKQEAASEPERLMTKKQKREYEEEMLRRQRRQERIDAEKGGKKIQKDSRSDRERSSDRPADRERQPGSMGFGRIPKIGDKANGRHDSPKSGDRDRERDRQERGRHERDLPERGRPDKPRDRERPKEREVTEKVDREKERLDKERLEKLKAERDRIEREMERLNKDRDKLDKTRQKLESKSVDRSKLPVDRKPLPKDLVRQDTKKSIDLKSQNTYRIDKNSNERKVPIVNKSDSKLANGHSSQGKPVPKQIPQKDKVLLAKKPDGSPKLNGHRPENGKRLPDKPVASKRPDDRRPGQAAGPSKSNISNSFDFDKHVSSLKGPRFPPGNVKRKPHPDSKGKAKRRLNSDSEYDSEMDDFIDDGDEEEDYSKHIKEIFGYDKSKYRYIDDDDDPNMESNFVQQQREEYISKKHGIMEDLEDMRLEAMMKAKSKGKKKRRISDD</sequence>
<dbReference type="EMBL" id="GDQN01002408">
    <property type="protein sequence ID" value="JAT88646.1"/>
    <property type="molecule type" value="Transcribed_RNA"/>
</dbReference>
<evidence type="ECO:0000313" key="7">
    <source>
        <dbReference type="EMBL" id="JAT88646.1"/>
    </source>
</evidence>
<dbReference type="GO" id="GO:0006360">
    <property type="term" value="P:transcription by RNA polymerase I"/>
    <property type="evidence" value="ECO:0007669"/>
    <property type="project" value="TreeGrafter"/>
</dbReference>
<dbReference type="GO" id="GO:0003677">
    <property type="term" value="F:DNA binding"/>
    <property type="evidence" value="ECO:0007669"/>
    <property type="project" value="TreeGrafter"/>
</dbReference>
<keyword evidence="3" id="KW-0175">Coiled coil</keyword>
<name>A0A1E1W1L3_PECGO</name>
<dbReference type="InterPro" id="IPR054552">
    <property type="entry name" value="SPT2_N"/>
</dbReference>
<feature type="compositionally biased region" description="Basic and acidic residues" evidence="4">
    <location>
        <begin position="323"/>
        <end position="454"/>
    </location>
</feature>
<proteinExistence type="inferred from homology"/>
<feature type="compositionally biased region" description="Basic and acidic residues" evidence="4">
    <location>
        <begin position="498"/>
        <end position="511"/>
    </location>
</feature>
<dbReference type="SMART" id="SM00784">
    <property type="entry name" value="SPT2"/>
    <property type="match status" value="1"/>
</dbReference>
<evidence type="ECO:0000256" key="4">
    <source>
        <dbReference type="SAM" id="MobiDB-lite"/>
    </source>
</evidence>
<evidence type="ECO:0000256" key="2">
    <source>
        <dbReference type="ARBA" id="ARBA00013786"/>
    </source>
</evidence>
<dbReference type="Pfam" id="PF08243">
    <property type="entry name" value="SPT2"/>
    <property type="match status" value="1"/>
</dbReference>
<dbReference type="GO" id="GO:0005730">
    <property type="term" value="C:nucleolus"/>
    <property type="evidence" value="ECO:0007669"/>
    <property type="project" value="TreeGrafter"/>
</dbReference>
<dbReference type="AlphaFoldDB" id="A0A1E1W1L3"/>
<feature type="compositionally biased region" description="Polar residues" evidence="4">
    <location>
        <begin position="11"/>
        <end position="22"/>
    </location>
</feature>
<feature type="compositionally biased region" description="Basic and acidic residues" evidence="4">
    <location>
        <begin position="518"/>
        <end position="528"/>
    </location>
</feature>
<dbReference type="OrthoDB" id="6259853at2759"/>
<evidence type="ECO:0000259" key="5">
    <source>
        <dbReference type="Pfam" id="PF22878"/>
    </source>
</evidence>
<protein>
    <recommendedName>
        <fullName evidence="2">Protein SPT2 homolog</fullName>
    </recommendedName>
</protein>
<gene>
    <name evidence="6" type="ORF">g.10050</name>
    <name evidence="7" type="ORF">g.10054</name>
</gene>
<feature type="compositionally biased region" description="Acidic residues" evidence="4">
    <location>
        <begin position="595"/>
        <end position="612"/>
    </location>
</feature>
<feature type="compositionally biased region" description="Basic and acidic residues" evidence="4">
    <location>
        <begin position="26"/>
        <end position="41"/>
    </location>
</feature>
<comment type="similarity">
    <text evidence="1">Belongs to the SPT2 family.</text>
</comment>
<feature type="region of interest" description="Disordered" evidence="4">
    <location>
        <begin position="142"/>
        <end position="612"/>
    </location>
</feature>